<evidence type="ECO:0000259" key="6">
    <source>
        <dbReference type="Pfam" id="PF08281"/>
    </source>
</evidence>
<dbReference type="Gene3D" id="1.10.1740.10">
    <property type="match status" value="1"/>
</dbReference>
<dbReference type="InterPro" id="IPR013324">
    <property type="entry name" value="RNA_pol_sigma_r3/r4-like"/>
</dbReference>
<evidence type="ECO:0000256" key="3">
    <source>
        <dbReference type="ARBA" id="ARBA00023082"/>
    </source>
</evidence>
<feature type="domain" description="RNA polymerase sigma factor 70 region 4 type 2" evidence="6">
    <location>
        <begin position="115"/>
        <end position="165"/>
    </location>
</feature>
<dbReference type="PANTHER" id="PTHR43133">
    <property type="entry name" value="RNA POLYMERASE ECF-TYPE SIGMA FACTO"/>
    <property type="match status" value="1"/>
</dbReference>
<comment type="caution">
    <text evidence="7">The sequence shown here is derived from an EMBL/GenBank/DDBJ whole genome shotgun (WGS) entry which is preliminary data.</text>
</comment>
<dbReference type="NCBIfam" id="TIGR02937">
    <property type="entry name" value="sigma70-ECF"/>
    <property type="match status" value="1"/>
</dbReference>
<evidence type="ECO:0000313" key="7">
    <source>
        <dbReference type="EMBL" id="MDT8978609.1"/>
    </source>
</evidence>
<dbReference type="GO" id="GO:0016987">
    <property type="term" value="F:sigma factor activity"/>
    <property type="evidence" value="ECO:0007669"/>
    <property type="project" value="UniProtKB-KW"/>
</dbReference>
<dbReference type="Gene3D" id="1.10.10.10">
    <property type="entry name" value="Winged helix-like DNA-binding domain superfamily/Winged helix DNA-binding domain"/>
    <property type="match status" value="1"/>
</dbReference>
<dbReference type="InterPro" id="IPR013325">
    <property type="entry name" value="RNA_pol_sigma_r2"/>
</dbReference>
<dbReference type="RefSeq" id="WP_315746549.1">
    <property type="nucleotide sequence ID" value="NZ_JAVYAA010000005.1"/>
</dbReference>
<dbReference type="InterPro" id="IPR014284">
    <property type="entry name" value="RNA_pol_sigma-70_dom"/>
</dbReference>
<protein>
    <submittedName>
        <fullName evidence="7">Sigma-70 family RNA polymerase sigma factor</fullName>
    </submittedName>
</protein>
<feature type="domain" description="RNA polymerase sigma-70 region 2" evidence="5">
    <location>
        <begin position="21"/>
        <end position="87"/>
    </location>
</feature>
<accession>A0AAJ2K1N7</accession>
<dbReference type="PANTHER" id="PTHR43133:SF60">
    <property type="entry name" value="RNA POLYMERASE SIGMA FACTOR SIGV"/>
    <property type="match status" value="1"/>
</dbReference>
<organism evidence="7 8">
    <name type="scientific">Paenibacillus suaedae</name>
    <dbReference type="NCBI Taxonomy" id="3077233"/>
    <lineage>
        <taxon>Bacteria</taxon>
        <taxon>Bacillati</taxon>
        <taxon>Bacillota</taxon>
        <taxon>Bacilli</taxon>
        <taxon>Bacillales</taxon>
        <taxon>Paenibacillaceae</taxon>
        <taxon>Paenibacillus</taxon>
    </lineage>
</organism>
<evidence type="ECO:0000313" key="8">
    <source>
        <dbReference type="Proteomes" id="UP001250538"/>
    </source>
</evidence>
<dbReference type="Pfam" id="PF04542">
    <property type="entry name" value="Sigma70_r2"/>
    <property type="match status" value="1"/>
</dbReference>
<proteinExistence type="inferred from homology"/>
<evidence type="ECO:0000256" key="4">
    <source>
        <dbReference type="ARBA" id="ARBA00023163"/>
    </source>
</evidence>
<keyword evidence="3" id="KW-0731">Sigma factor</keyword>
<keyword evidence="8" id="KW-1185">Reference proteome</keyword>
<dbReference type="SUPFAM" id="SSF88946">
    <property type="entry name" value="Sigma2 domain of RNA polymerase sigma factors"/>
    <property type="match status" value="1"/>
</dbReference>
<dbReference type="Proteomes" id="UP001250538">
    <property type="component" value="Unassembled WGS sequence"/>
</dbReference>
<dbReference type="CDD" id="cd06171">
    <property type="entry name" value="Sigma70_r4"/>
    <property type="match status" value="1"/>
</dbReference>
<dbReference type="InterPro" id="IPR039425">
    <property type="entry name" value="RNA_pol_sigma-70-like"/>
</dbReference>
<dbReference type="EMBL" id="JAVYAA010000005">
    <property type="protein sequence ID" value="MDT8978609.1"/>
    <property type="molecule type" value="Genomic_DNA"/>
</dbReference>
<comment type="similarity">
    <text evidence="1">Belongs to the sigma-70 factor family. ECF subfamily.</text>
</comment>
<evidence type="ECO:0000259" key="5">
    <source>
        <dbReference type="Pfam" id="PF04542"/>
    </source>
</evidence>
<dbReference type="InterPro" id="IPR036388">
    <property type="entry name" value="WH-like_DNA-bd_sf"/>
</dbReference>
<gene>
    <name evidence="7" type="ORF">RQP50_20455</name>
</gene>
<keyword evidence="2" id="KW-0805">Transcription regulation</keyword>
<dbReference type="GO" id="GO:0006352">
    <property type="term" value="P:DNA-templated transcription initiation"/>
    <property type="evidence" value="ECO:0007669"/>
    <property type="project" value="InterPro"/>
</dbReference>
<evidence type="ECO:0000256" key="2">
    <source>
        <dbReference type="ARBA" id="ARBA00023015"/>
    </source>
</evidence>
<name>A0AAJ2K1N7_9BACL</name>
<dbReference type="AlphaFoldDB" id="A0AAJ2K1N7"/>
<dbReference type="SUPFAM" id="SSF88659">
    <property type="entry name" value="Sigma3 and sigma4 domains of RNA polymerase sigma factors"/>
    <property type="match status" value="1"/>
</dbReference>
<dbReference type="InterPro" id="IPR013249">
    <property type="entry name" value="RNA_pol_sigma70_r4_t2"/>
</dbReference>
<dbReference type="InterPro" id="IPR007627">
    <property type="entry name" value="RNA_pol_sigma70_r2"/>
</dbReference>
<reference evidence="8" key="1">
    <citation type="submission" date="2023-09" db="EMBL/GenBank/DDBJ databases">
        <title>Paenibacillus sp. chi10 Genome sequencing and assembly.</title>
        <authorList>
            <person name="Kim I."/>
        </authorList>
    </citation>
    <scope>NUCLEOTIDE SEQUENCE [LARGE SCALE GENOMIC DNA]</scope>
    <source>
        <strain evidence="8">chi10</strain>
    </source>
</reference>
<evidence type="ECO:0000256" key="1">
    <source>
        <dbReference type="ARBA" id="ARBA00010641"/>
    </source>
</evidence>
<keyword evidence="4" id="KW-0804">Transcription</keyword>
<dbReference type="Pfam" id="PF08281">
    <property type="entry name" value="Sigma70_r4_2"/>
    <property type="match status" value="1"/>
</dbReference>
<dbReference type="GO" id="GO:0003677">
    <property type="term" value="F:DNA binding"/>
    <property type="evidence" value="ECO:0007669"/>
    <property type="project" value="InterPro"/>
</dbReference>
<sequence>MDIHKLVKKAQKGSDKAFLELFQQHEEAIYRMAYMYVKNKEDALDIVQETAYQAFKSIGSLREPQYFKTWILKIAINRSLYILKQRNKIIPFSPEYAEQQIESSCEEDIPLAVTLQELIDELDGQEKSVILLKFYQGYTFQDISDMLELPLGSAKTILYRGLSKLRKSLKRGEIS</sequence>